<dbReference type="Pfam" id="PF03929">
    <property type="entry name" value="PepSY_TM"/>
    <property type="match status" value="1"/>
</dbReference>
<keyword evidence="1" id="KW-0812">Transmembrane</keyword>
<dbReference type="AlphaFoldDB" id="A0A7G5ENM5"/>
<dbReference type="PANTHER" id="PTHR34219">
    <property type="entry name" value="IRON-REGULATED INNER MEMBRANE PROTEIN-RELATED"/>
    <property type="match status" value="1"/>
</dbReference>
<sequence length="504" mass="54367">MRPAMAGVHTWAGVLLGWLLYFMFVTGTAGYLDTEIDRWMRPELPAASYPLPPEPQAAHALAYLQAHAPDARSWSIQLPVDRNEPYLRVEWSPPNPALPQPVWLDAQTGAPIAVRDTAGGQALYQLHWRLHYLPPALTEWVIAIASMVLLLALLTGIVAHRRFFADFFTLRLGKGQRSWLDAHNLASVASLPFQLMISYSGLVFVMFSFMPLIASAWYGQAPGAAVRSFYGELFPPMAAAPASGQPAPLTAIAPLLVQAQARWQGAPVAVLTVQNPGDANARISAIGNFAAGPVREAGILVFDGVSGALLAERPARQSTPRAARDLWLGLHEGLFAGAVLRALYLLSGLLGCVMIATGMVLWSVKRQARQPSAGHALVSRLNPAAILGLPVAIAAYLWANRLLPSGMEGRAQWELHALFAVWLAGFAYAACTVPAKAWRWLAWCAALGFGLLPLLNAATSDRHLFQSLATGDAVMAVMDLGFLALGLAFAGCAVAIQRRQRMLR</sequence>
<feature type="transmembrane region" description="Helical" evidence="1">
    <location>
        <begin position="342"/>
        <end position="364"/>
    </location>
</feature>
<feature type="transmembrane region" description="Helical" evidence="1">
    <location>
        <begin position="415"/>
        <end position="433"/>
    </location>
</feature>
<accession>A0A7G5ENM5</accession>
<keyword evidence="3" id="KW-1185">Reference proteome</keyword>
<organism evidence="2 3">
    <name type="scientific">Comamonas piscis</name>
    <dbReference type="NCBI Taxonomy" id="1562974"/>
    <lineage>
        <taxon>Bacteria</taxon>
        <taxon>Pseudomonadati</taxon>
        <taxon>Pseudomonadota</taxon>
        <taxon>Betaproteobacteria</taxon>
        <taxon>Burkholderiales</taxon>
        <taxon>Comamonadaceae</taxon>
        <taxon>Comamonas</taxon>
    </lineage>
</organism>
<gene>
    <name evidence="2" type="ORF">HS961_03065</name>
</gene>
<dbReference type="Proteomes" id="UP000515240">
    <property type="component" value="Chromosome"/>
</dbReference>
<evidence type="ECO:0000313" key="3">
    <source>
        <dbReference type="Proteomes" id="UP000515240"/>
    </source>
</evidence>
<dbReference type="InterPro" id="IPR005625">
    <property type="entry name" value="PepSY-ass_TM"/>
</dbReference>
<feature type="transmembrane region" description="Helical" evidence="1">
    <location>
        <begin position="140"/>
        <end position="164"/>
    </location>
</feature>
<evidence type="ECO:0000256" key="1">
    <source>
        <dbReference type="SAM" id="Phobius"/>
    </source>
</evidence>
<feature type="transmembrane region" description="Helical" evidence="1">
    <location>
        <begin position="185"/>
        <end position="209"/>
    </location>
</feature>
<dbReference type="EMBL" id="CP058554">
    <property type="protein sequence ID" value="QMV75600.1"/>
    <property type="molecule type" value="Genomic_DNA"/>
</dbReference>
<reference evidence="2 3" key="1">
    <citation type="journal article" date="2020" name="G3 (Bethesda)">
        <title>CeMbio - The Caenorhabditis elegans Microbiome Resource.</title>
        <authorList>
            <person name="Dirksen P."/>
            <person name="Assie A."/>
            <person name="Zimmermann J."/>
            <person name="Zhang F."/>
            <person name="Tietje A.M."/>
            <person name="Marsh S.A."/>
            <person name="Felix M.A."/>
            <person name="Shapira M."/>
            <person name="Kaleta C."/>
            <person name="Schulenburg H."/>
            <person name="Samuel B."/>
        </authorList>
    </citation>
    <scope>NUCLEOTIDE SEQUENCE [LARGE SCALE GENOMIC DNA]</scope>
    <source>
        <strain evidence="2 3">BIGb0172</strain>
    </source>
</reference>
<feature type="transmembrane region" description="Helical" evidence="1">
    <location>
        <begin position="440"/>
        <end position="458"/>
    </location>
</feature>
<feature type="transmembrane region" description="Helical" evidence="1">
    <location>
        <begin position="473"/>
        <end position="496"/>
    </location>
</feature>
<name>A0A7G5ENM5_9BURK</name>
<dbReference type="KEGG" id="cpis:HS961_03065"/>
<evidence type="ECO:0000313" key="2">
    <source>
        <dbReference type="EMBL" id="QMV75600.1"/>
    </source>
</evidence>
<keyword evidence="1" id="KW-0472">Membrane</keyword>
<keyword evidence="1" id="KW-1133">Transmembrane helix</keyword>
<protein>
    <submittedName>
        <fullName evidence="2">PepSY domain-containing protein</fullName>
    </submittedName>
</protein>
<feature type="transmembrane region" description="Helical" evidence="1">
    <location>
        <begin position="12"/>
        <end position="32"/>
    </location>
</feature>
<feature type="transmembrane region" description="Helical" evidence="1">
    <location>
        <begin position="384"/>
        <end position="403"/>
    </location>
</feature>
<dbReference type="PANTHER" id="PTHR34219:SF4">
    <property type="entry name" value="PEPSY DOMAIN-CONTAINING PROTEIN"/>
    <property type="match status" value="1"/>
</dbReference>
<proteinExistence type="predicted"/>